<accession>A0AAV9PE09</accession>
<dbReference type="SUPFAM" id="SSF103473">
    <property type="entry name" value="MFS general substrate transporter"/>
    <property type="match status" value="1"/>
</dbReference>
<keyword evidence="4 8" id="KW-0812">Transmembrane</keyword>
<protein>
    <recommendedName>
        <fullName evidence="9">Major facilitator superfamily (MFS) profile domain-containing protein</fullName>
    </recommendedName>
</protein>
<dbReference type="PROSITE" id="PS00216">
    <property type="entry name" value="SUGAR_TRANSPORT_1"/>
    <property type="match status" value="1"/>
</dbReference>
<sequence>MAGSIDEKGPSSLTGFKIMFKKMTVPLFFAWIITALLNIMFGYDTTSFGGVQSIPAFEREFGTPTGEDGAYVLSPARASYMSSLAFVGKFLGALLGSVFIEPLGHRISIWIVCLISFVGIIIECTATTVAQFVVGRIIVYYSVGFAEMCATTYQSEIVPASMRGAVVGSIQLFNQIGQITAAGVNRRYSRTVAPEGWIVPVGVQAICPVIVAVGIFFIPDGPRWLISKGRDQDAVKTLERVRPKKDVAAGHCTAEIEAIRVAVENPEKGPWMDLFRGTNLRRTSIATVIYIFQQFTGQAFVSNYSPRFYQSVGLGEHAFDYNIASATVGWVGVACGMPFIDIAGRRLVLMIGCTGQAIFLFIVAGVGLPAEPNRHEANMLVASVILYNFFYAGTIASISYVIGAEIGSYALREKTQAFALSISIIAAFVTAFSIPYVIAEIDANIGWVFGGFATMATIYTYFCVPETKGRSLEEVDELFERRIPARKFASTRTSGAGRRVAELESDIAGLGTKKGASTGVEYHDDKV</sequence>
<dbReference type="PROSITE" id="PS50850">
    <property type="entry name" value="MFS"/>
    <property type="match status" value="1"/>
</dbReference>
<feature type="transmembrane region" description="Helical" evidence="8">
    <location>
        <begin position="25"/>
        <end position="43"/>
    </location>
</feature>
<feature type="transmembrane region" description="Helical" evidence="8">
    <location>
        <begin position="80"/>
        <end position="100"/>
    </location>
</feature>
<organism evidence="10 11">
    <name type="scientific">Saxophila tyrrhenica</name>
    <dbReference type="NCBI Taxonomy" id="1690608"/>
    <lineage>
        <taxon>Eukaryota</taxon>
        <taxon>Fungi</taxon>
        <taxon>Dikarya</taxon>
        <taxon>Ascomycota</taxon>
        <taxon>Pezizomycotina</taxon>
        <taxon>Dothideomycetes</taxon>
        <taxon>Dothideomycetidae</taxon>
        <taxon>Mycosphaerellales</taxon>
        <taxon>Extremaceae</taxon>
        <taxon>Saxophila</taxon>
    </lineage>
</organism>
<evidence type="ECO:0000259" key="9">
    <source>
        <dbReference type="PROSITE" id="PS50850"/>
    </source>
</evidence>
<dbReference type="AlphaFoldDB" id="A0AAV9PE09"/>
<dbReference type="InterPro" id="IPR005829">
    <property type="entry name" value="Sugar_transporter_CS"/>
</dbReference>
<evidence type="ECO:0000256" key="7">
    <source>
        <dbReference type="RuleBase" id="RU003346"/>
    </source>
</evidence>
<dbReference type="FunFam" id="1.20.1250.20:FF:000078">
    <property type="entry name" value="MFS maltose transporter, putative"/>
    <property type="match status" value="1"/>
</dbReference>
<dbReference type="NCBIfam" id="TIGR00879">
    <property type="entry name" value="SP"/>
    <property type="match status" value="1"/>
</dbReference>
<keyword evidence="6 8" id="KW-0472">Membrane</keyword>
<feature type="transmembrane region" description="Helical" evidence="8">
    <location>
        <begin position="107"/>
        <end position="134"/>
    </location>
</feature>
<feature type="transmembrane region" description="Helical" evidence="8">
    <location>
        <begin position="418"/>
        <end position="439"/>
    </location>
</feature>
<dbReference type="InterPro" id="IPR003663">
    <property type="entry name" value="Sugar/inositol_transpt"/>
</dbReference>
<evidence type="ECO:0000256" key="2">
    <source>
        <dbReference type="ARBA" id="ARBA00010992"/>
    </source>
</evidence>
<proteinExistence type="inferred from homology"/>
<evidence type="ECO:0000313" key="11">
    <source>
        <dbReference type="Proteomes" id="UP001337655"/>
    </source>
</evidence>
<dbReference type="Proteomes" id="UP001337655">
    <property type="component" value="Unassembled WGS sequence"/>
</dbReference>
<evidence type="ECO:0000313" key="10">
    <source>
        <dbReference type="EMBL" id="KAK5171471.1"/>
    </source>
</evidence>
<keyword evidence="11" id="KW-1185">Reference proteome</keyword>
<feature type="transmembrane region" description="Helical" evidence="8">
    <location>
        <begin position="380"/>
        <end position="406"/>
    </location>
</feature>
<feature type="transmembrane region" description="Helical" evidence="8">
    <location>
        <begin position="197"/>
        <end position="218"/>
    </location>
</feature>
<dbReference type="Pfam" id="PF00083">
    <property type="entry name" value="Sugar_tr"/>
    <property type="match status" value="1"/>
</dbReference>
<dbReference type="InterPro" id="IPR036259">
    <property type="entry name" value="MFS_trans_sf"/>
</dbReference>
<keyword evidence="5 8" id="KW-1133">Transmembrane helix</keyword>
<evidence type="ECO:0000256" key="8">
    <source>
        <dbReference type="SAM" id="Phobius"/>
    </source>
</evidence>
<keyword evidence="3 7" id="KW-0813">Transport</keyword>
<reference evidence="10 11" key="1">
    <citation type="submission" date="2023-08" db="EMBL/GenBank/DDBJ databases">
        <title>Black Yeasts Isolated from many extreme environments.</title>
        <authorList>
            <person name="Coleine C."/>
            <person name="Stajich J.E."/>
            <person name="Selbmann L."/>
        </authorList>
    </citation>
    <scope>NUCLEOTIDE SEQUENCE [LARGE SCALE GENOMIC DNA]</scope>
    <source>
        <strain evidence="10 11">CCFEE 5935</strain>
    </source>
</reference>
<gene>
    <name evidence="10" type="ORF">LTR77_004616</name>
</gene>
<dbReference type="Gene3D" id="1.20.1250.20">
    <property type="entry name" value="MFS general substrate transporter like domains"/>
    <property type="match status" value="1"/>
</dbReference>
<dbReference type="RefSeq" id="XP_064660499.1">
    <property type="nucleotide sequence ID" value="XM_064801869.1"/>
</dbReference>
<dbReference type="GeneID" id="89925961"/>
<comment type="caution">
    <text evidence="10">The sequence shown here is derived from an EMBL/GenBank/DDBJ whole genome shotgun (WGS) entry which is preliminary data.</text>
</comment>
<dbReference type="GO" id="GO:0016020">
    <property type="term" value="C:membrane"/>
    <property type="evidence" value="ECO:0007669"/>
    <property type="project" value="UniProtKB-SubCell"/>
</dbReference>
<dbReference type="InterPro" id="IPR050360">
    <property type="entry name" value="MFS_Sugar_Transporters"/>
</dbReference>
<name>A0AAV9PE09_9PEZI</name>
<feature type="transmembrane region" description="Helical" evidence="8">
    <location>
        <begin position="347"/>
        <end position="368"/>
    </location>
</feature>
<evidence type="ECO:0000256" key="6">
    <source>
        <dbReference type="ARBA" id="ARBA00023136"/>
    </source>
</evidence>
<feature type="transmembrane region" description="Helical" evidence="8">
    <location>
        <begin position="445"/>
        <end position="464"/>
    </location>
</feature>
<evidence type="ECO:0000256" key="1">
    <source>
        <dbReference type="ARBA" id="ARBA00004141"/>
    </source>
</evidence>
<dbReference type="InterPro" id="IPR005828">
    <property type="entry name" value="MFS_sugar_transport-like"/>
</dbReference>
<feature type="domain" description="Major facilitator superfamily (MFS) profile" evidence="9">
    <location>
        <begin position="30"/>
        <end position="468"/>
    </location>
</feature>
<feature type="transmembrane region" description="Helical" evidence="8">
    <location>
        <begin position="321"/>
        <end position="340"/>
    </location>
</feature>
<comment type="subcellular location">
    <subcellularLocation>
        <location evidence="1">Membrane</location>
        <topology evidence="1">Multi-pass membrane protein</topology>
    </subcellularLocation>
</comment>
<dbReference type="PANTHER" id="PTHR48022:SF2">
    <property type="entry name" value="PLASTIDIC GLUCOSE TRANSPORTER 4"/>
    <property type="match status" value="1"/>
</dbReference>
<dbReference type="InterPro" id="IPR020846">
    <property type="entry name" value="MFS_dom"/>
</dbReference>
<evidence type="ECO:0000256" key="5">
    <source>
        <dbReference type="ARBA" id="ARBA00022989"/>
    </source>
</evidence>
<dbReference type="GO" id="GO:0005351">
    <property type="term" value="F:carbohydrate:proton symporter activity"/>
    <property type="evidence" value="ECO:0007669"/>
    <property type="project" value="TreeGrafter"/>
</dbReference>
<comment type="similarity">
    <text evidence="2 7">Belongs to the major facilitator superfamily. Sugar transporter (TC 2.A.1.1) family.</text>
</comment>
<dbReference type="PANTHER" id="PTHR48022">
    <property type="entry name" value="PLASTIDIC GLUCOSE TRANSPORTER 4"/>
    <property type="match status" value="1"/>
</dbReference>
<evidence type="ECO:0000256" key="4">
    <source>
        <dbReference type="ARBA" id="ARBA00022692"/>
    </source>
</evidence>
<dbReference type="EMBL" id="JAVRRT010000006">
    <property type="protein sequence ID" value="KAK5171471.1"/>
    <property type="molecule type" value="Genomic_DNA"/>
</dbReference>
<evidence type="ECO:0000256" key="3">
    <source>
        <dbReference type="ARBA" id="ARBA00022448"/>
    </source>
</evidence>